<evidence type="ECO:0000256" key="7">
    <source>
        <dbReference type="ARBA" id="ARBA00023098"/>
    </source>
</evidence>
<feature type="transmembrane region" description="Helical" evidence="10">
    <location>
        <begin position="175"/>
        <end position="194"/>
    </location>
</feature>
<dbReference type="PROSITE" id="PS01188">
    <property type="entry name" value="ELO"/>
    <property type="match status" value="1"/>
</dbReference>
<keyword evidence="2 10" id="KW-0444">Lipid biosynthesis</keyword>
<dbReference type="GO" id="GO:0005789">
    <property type="term" value="C:endoplasmic reticulum membrane"/>
    <property type="evidence" value="ECO:0007669"/>
    <property type="project" value="TreeGrafter"/>
</dbReference>
<protein>
    <recommendedName>
        <fullName evidence="10">Elongation of very long chain fatty acids protein</fullName>
        <ecNumber evidence="10">2.3.1.199</ecNumber>
    </recommendedName>
    <alternativeName>
        <fullName evidence="10">Very-long-chain 3-oxoacyl-CoA synthase</fullName>
    </alternativeName>
</protein>
<keyword evidence="5 10" id="KW-0276">Fatty acid metabolism</keyword>
<feature type="transmembrane region" description="Helical" evidence="10">
    <location>
        <begin position="29"/>
        <end position="48"/>
    </location>
</feature>
<keyword evidence="6 10" id="KW-1133">Transmembrane helix</keyword>
<comment type="catalytic activity">
    <reaction evidence="10">
        <text>a very-long-chain acyl-CoA + malonyl-CoA + H(+) = a very-long-chain 3-oxoacyl-CoA + CO2 + CoA</text>
        <dbReference type="Rhea" id="RHEA:32727"/>
        <dbReference type="ChEBI" id="CHEBI:15378"/>
        <dbReference type="ChEBI" id="CHEBI:16526"/>
        <dbReference type="ChEBI" id="CHEBI:57287"/>
        <dbReference type="ChEBI" id="CHEBI:57384"/>
        <dbReference type="ChEBI" id="CHEBI:90725"/>
        <dbReference type="ChEBI" id="CHEBI:90736"/>
        <dbReference type="EC" id="2.3.1.199"/>
    </reaction>
</comment>
<feature type="transmembrane region" description="Helical" evidence="10">
    <location>
        <begin position="236"/>
        <end position="258"/>
    </location>
</feature>
<evidence type="ECO:0000313" key="11">
    <source>
        <dbReference type="EnsemblMetazoa" id="SCAU003699-PB"/>
    </source>
</evidence>
<keyword evidence="8 10" id="KW-0472">Membrane</keyword>
<evidence type="ECO:0000256" key="1">
    <source>
        <dbReference type="ARBA" id="ARBA00004141"/>
    </source>
</evidence>
<dbReference type="AlphaFoldDB" id="A0A1I8P0A4"/>
<evidence type="ECO:0000256" key="9">
    <source>
        <dbReference type="ARBA" id="ARBA00023160"/>
    </source>
</evidence>
<feature type="transmembrane region" description="Helical" evidence="10">
    <location>
        <begin position="206"/>
        <end position="224"/>
    </location>
</feature>
<dbReference type="KEGG" id="scac:106084777"/>
<comment type="similarity">
    <text evidence="10">Belongs to the ELO family.</text>
</comment>
<accession>A0A1I8P0A4</accession>
<evidence type="ECO:0000256" key="5">
    <source>
        <dbReference type="ARBA" id="ARBA00022832"/>
    </source>
</evidence>
<dbReference type="Pfam" id="PF01151">
    <property type="entry name" value="ELO"/>
    <property type="match status" value="1"/>
</dbReference>
<dbReference type="VEuPathDB" id="VectorBase:SCAU003699"/>
<evidence type="ECO:0000256" key="10">
    <source>
        <dbReference type="RuleBase" id="RU361115"/>
    </source>
</evidence>
<dbReference type="GO" id="GO:0034626">
    <property type="term" value="P:fatty acid elongation, polyunsaturated fatty acid"/>
    <property type="evidence" value="ECO:0007669"/>
    <property type="project" value="TreeGrafter"/>
</dbReference>
<dbReference type="GO" id="GO:0042761">
    <property type="term" value="P:very long-chain fatty acid biosynthetic process"/>
    <property type="evidence" value="ECO:0007669"/>
    <property type="project" value="TreeGrafter"/>
</dbReference>
<dbReference type="GO" id="GO:0030148">
    <property type="term" value="P:sphingolipid biosynthetic process"/>
    <property type="evidence" value="ECO:0007669"/>
    <property type="project" value="TreeGrafter"/>
</dbReference>
<dbReference type="GO" id="GO:0034625">
    <property type="term" value="P:fatty acid elongation, monounsaturated fatty acid"/>
    <property type="evidence" value="ECO:0007669"/>
    <property type="project" value="TreeGrafter"/>
</dbReference>
<evidence type="ECO:0000313" key="12">
    <source>
        <dbReference type="Proteomes" id="UP000095300"/>
    </source>
</evidence>
<dbReference type="EnsemblMetazoa" id="SCAU003699-RB">
    <property type="protein sequence ID" value="SCAU003699-PB"/>
    <property type="gene ID" value="SCAU003699"/>
</dbReference>
<sequence length="275" mass="32583">MKVLRLTIVPVMETLDNFRIDKRLTADPFFGSAFFMFACLSVYMLVVLKLGPQFMKNRKPYNVDHIMRLYNVMQIFLNLFAFYEMTRYSYWRSDFNLLCEGYNPQDVRPATMGLTRPIKLYLISKYLDFFDTFFFLLRKKFNQITFLHVYHHILMVSATHSYGSQLFASHFTSTGVVNSFIHVIMYTYYLVASLKPNINLNKWKKMVTQLQLLQFGLLAIHYGLPLFFSNQCNVSIPWLWVAFLNNACIMGLFSNFYYKTYIRARSKQHSVEKAQ</sequence>
<evidence type="ECO:0000256" key="2">
    <source>
        <dbReference type="ARBA" id="ARBA00022516"/>
    </source>
</evidence>
<evidence type="ECO:0000256" key="4">
    <source>
        <dbReference type="ARBA" id="ARBA00022692"/>
    </source>
</evidence>
<reference evidence="11" key="1">
    <citation type="submission" date="2020-05" db="UniProtKB">
        <authorList>
            <consortium name="EnsemblMetazoa"/>
        </authorList>
    </citation>
    <scope>IDENTIFICATION</scope>
    <source>
        <strain evidence="11">USDA</strain>
    </source>
</reference>
<keyword evidence="7 10" id="KW-0443">Lipid metabolism</keyword>
<gene>
    <name evidence="11" type="primary">106084777</name>
</gene>
<feature type="transmembrane region" description="Helical" evidence="10">
    <location>
        <begin position="69"/>
        <end position="86"/>
    </location>
</feature>
<evidence type="ECO:0000256" key="8">
    <source>
        <dbReference type="ARBA" id="ARBA00023136"/>
    </source>
</evidence>
<keyword evidence="3 10" id="KW-0808">Transferase</keyword>
<keyword evidence="9 10" id="KW-0275">Fatty acid biosynthesis</keyword>
<proteinExistence type="inferred from homology"/>
<keyword evidence="12" id="KW-1185">Reference proteome</keyword>
<evidence type="ECO:0000256" key="3">
    <source>
        <dbReference type="ARBA" id="ARBA00022679"/>
    </source>
</evidence>
<keyword evidence="4 10" id="KW-0812">Transmembrane</keyword>
<dbReference type="Proteomes" id="UP000095300">
    <property type="component" value="Unassembled WGS sequence"/>
</dbReference>
<dbReference type="OrthoDB" id="434092at2759"/>
<dbReference type="PANTHER" id="PTHR11157:SF116">
    <property type="entry name" value="ELONGATION OF VERY LONG CHAIN FATTY ACIDS PROTEIN-RELATED"/>
    <property type="match status" value="1"/>
</dbReference>
<dbReference type="InterPro" id="IPR030457">
    <property type="entry name" value="ELO_CS"/>
</dbReference>
<feature type="transmembrane region" description="Helical" evidence="10">
    <location>
        <begin position="144"/>
        <end position="163"/>
    </location>
</feature>
<dbReference type="GO" id="GO:0019367">
    <property type="term" value="P:fatty acid elongation, saturated fatty acid"/>
    <property type="evidence" value="ECO:0007669"/>
    <property type="project" value="TreeGrafter"/>
</dbReference>
<dbReference type="GO" id="GO:0009922">
    <property type="term" value="F:fatty acid elongase activity"/>
    <property type="evidence" value="ECO:0007669"/>
    <property type="project" value="UniProtKB-EC"/>
</dbReference>
<organism evidence="11 12">
    <name type="scientific">Stomoxys calcitrans</name>
    <name type="common">Stable fly</name>
    <name type="synonym">Conops calcitrans</name>
    <dbReference type="NCBI Taxonomy" id="35570"/>
    <lineage>
        <taxon>Eukaryota</taxon>
        <taxon>Metazoa</taxon>
        <taxon>Ecdysozoa</taxon>
        <taxon>Arthropoda</taxon>
        <taxon>Hexapoda</taxon>
        <taxon>Insecta</taxon>
        <taxon>Pterygota</taxon>
        <taxon>Neoptera</taxon>
        <taxon>Endopterygota</taxon>
        <taxon>Diptera</taxon>
        <taxon>Brachycera</taxon>
        <taxon>Muscomorpha</taxon>
        <taxon>Muscoidea</taxon>
        <taxon>Muscidae</taxon>
        <taxon>Stomoxys</taxon>
    </lineage>
</organism>
<name>A0A1I8P0A4_STOCA</name>
<dbReference type="PANTHER" id="PTHR11157">
    <property type="entry name" value="FATTY ACID ACYL TRANSFERASE-RELATED"/>
    <property type="match status" value="1"/>
</dbReference>
<dbReference type="EC" id="2.3.1.199" evidence="10"/>
<dbReference type="InterPro" id="IPR002076">
    <property type="entry name" value="ELO_fam"/>
</dbReference>
<evidence type="ECO:0000256" key="6">
    <source>
        <dbReference type="ARBA" id="ARBA00022989"/>
    </source>
</evidence>
<comment type="subcellular location">
    <subcellularLocation>
        <location evidence="1">Membrane</location>
        <topology evidence="1">Multi-pass membrane protein</topology>
    </subcellularLocation>
</comment>